<dbReference type="Proteomes" id="UP000005510">
    <property type="component" value="Unassembled WGS sequence"/>
</dbReference>
<organism evidence="1 2">
    <name type="scientific">Parabacteroides johnsonii DSM 18315</name>
    <dbReference type="NCBI Taxonomy" id="537006"/>
    <lineage>
        <taxon>Bacteria</taxon>
        <taxon>Pseudomonadati</taxon>
        <taxon>Bacteroidota</taxon>
        <taxon>Bacteroidia</taxon>
        <taxon>Bacteroidales</taxon>
        <taxon>Tannerellaceae</taxon>
        <taxon>Parabacteroides</taxon>
    </lineage>
</organism>
<comment type="caution">
    <text evidence="1">The sequence shown here is derived from an EMBL/GenBank/DDBJ whole genome shotgun (WGS) entry which is preliminary data.</text>
</comment>
<protein>
    <submittedName>
        <fullName evidence="1">Uncharacterized protein</fullName>
    </submittedName>
</protein>
<dbReference type="EMBL" id="ABYH01000395">
    <property type="protein sequence ID" value="EEC94680.1"/>
    <property type="molecule type" value="Genomic_DNA"/>
</dbReference>
<dbReference type="STRING" id="537006.PRABACTJOHN_03945"/>
<evidence type="ECO:0000313" key="1">
    <source>
        <dbReference type="EMBL" id="EEC94680.1"/>
    </source>
</evidence>
<dbReference type="HOGENOM" id="CLU_3314038_0_0_10"/>
<reference evidence="1 2" key="2">
    <citation type="submission" date="2008-10" db="EMBL/GenBank/DDBJ databases">
        <authorList>
            <person name="Fulton L."/>
            <person name="Clifton S."/>
            <person name="Fulton B."/>
            <person name="Xu J."/>
            <person name="Minx P."/>
            <person name="Pepin K.H."/>
            <person name="Johnson M."/>
            <person name="Bhonagiri V."/>
            <person name="Nash W.E."/>
            <person name="Mardis E.R."/>
            <person name="Wilson R.K."/>
        </authorList>
    </citation>
    <scope>NUCLEOTIDE SEQUENCE [LARGE SCALE GENOMIC DNA]</scope>
    <source>
        <strain evidence="1 2">DSM 18315</strain>
    </source>
</reference>
<reference evidence="1 2" key="1">
    <citation type="submission" date="2008-10" db="EMBL/GenBank/DDBJ databases">
        <title>Draft genome sequence of Parabacteroides johnsonii (DSM 18315).</title>
        <authorList>
            <person name="Sudarsanam P."/>
            <person name="Ley R."/>
            <person name="Guruge J."/>
            <person name="Turnbaugh P.J."/>
            <person name="Mahowald M."/>
            <person name="Liep D."/>
            <person name="Gordon J."/>
        </authorList>
    </citation>
    <scope>NUCLEOTIDE SEQUENCE [LARGE SCALE GENOMIC DNA]</scope>
    <source>
        <strain evidence="1 2">DSM 18315</strain>
    </source>
</reference>
<gene>
    <name evidence="1" type="ORF">PRABACTJOHN_03945</name>
</gene>
<name>B7BFW0_9BACT</name>
<accession>B7BFW0</accession>
<proteinExistence type="predicted"/>
<dbReference type="AlphaFoldDB" id="B7BFW0"/>
<sequence length="39" mass="4824">MIHQKSVFYFEKTNILTNFTFAQQECNFPCFVYNKERKK</sequence>
<evidence type="ECO:0000313" key="2">
    <source>
        <dbReference type="Proteomes" id="UP000005510"/>
    </source>
</evidence>